<sequence>MQKIIRLCLIGSLHATCYLWLIPRVILPRFGSTGSKVAVACVVTLSLILVTLMFRKKKQP</sequence>
<evidence type="ECO:0000313" key="2">
    <source>
        <dbReference type="EMBL" id="SCY71868.1"/>
    </source>
</evidence>
<dbReference type="Proteomes" id="UP000198870">
    <property type="component" value="Unassembled WGS sequence"/>
</dbReference>
<organism evidence="2 3">
    <name type="scientific">Desulfoluna spongiiphila</name>
    <dbReference type="NCBI Taxonomy" id="419481"/>
    <lineage>
        <taxon>Bacteria</taxon>
        <taxon>Pseudomonadati</taxon>
        <taxon>Thermodesulfobacteriota</taxon>
        <taxon>Desulfobacteria</taxon>
        <taxon>Desulfobacterales</taxon>
        <taxon>Desulfolunaceae</taxon>
        <taxon>Desulfoluna</taxon>
    </lineage>
</organism>
<evidence type="ECO:0000313" key="3">
    <source>
        <dbReference type="Proteomes" id="UP000198870"/>
    </source>
</evidence>
<name>A0A1G5I9C2_9BACT</name>
<dbReference type="OrthoDB" id="5421703at2"/>
<keyword evidence="1" id="KW-0812">Transmembrane</keyword>
<dbReference type="RefSeq" id="WP_092213395.1">
    <property type="nucleotide sequence ID" value="NZ_FMUX01000018.1"/>
</dbReference>
<dbReference type="AlphaFoldDB" id="A0A1G5I9C2"/>
<keyword evidence="1" id="KW-1133">Transmembrane helix</keyword>
<proteinExistence type="predicted"/>
<evidence type="ECO:0000256" key="1">
    <source>
        <dbReference type="SAM" id="Phobius"/>
    </source>
</evidence>
<dbReference type="STRING" id="419481.SAMN05216233_11821"/>
<keyword evidence="1" id="KW-0472">Membrane</keyword>
<dbReference type="EMBL" id="FMUX01000018">
    <property type="protein sequence ID" value="SCY71868.1"/>
    <property type="molecule type" value="Genomic_DNA"/>
</dbReference>
<accession>A0A1G5I9C2</accession>
<reference evidence="2 3" key="1">
    <citation type="submission" date="2016-10" db="EMBL/GenBank/DDBJ databases">
        <authorList>
            <person name="de Groot N.N."/>
        </authorList>
    </citation>
    <scope>NUCLEOTIDE SEQUENCE [LARGE SCALE GENOMIC DNA]</scope>
    <source>
        <strain evidence="2 3">AA1</strain>
    </source>
</reference>
<protein>
    <submittedName>
        <fullName evidence="2">Uncharacterized protein</fullName>
    </submittedName>
</protein>
<feature type="transmembrane region" description="Helical" evidence="1">
    <location>
        <begin position="7"/>
        <end position="27"/>
    </location>
</feature>
<gene>
    <name evidence="2" type="ORF">SAMN05216233_11821</name>
</gene>
<keyword evidence="3" id="KW-1185">Reference proteome</keyword>
<feature type="transmembrane region" description="Helical" evidence="1">
    <location>
        <begin position="33"/>
        <end position="54"/>
    </location>
</feature>